<evidence type="ECO:0000313" key="2">
    <source>
        <dbReference type="Proteomes" id="UP000019678"/>
    </source>
</evidence>
<dbReference type="RefSeq" id="WP_156040614.1">
    <property type="nucleotide sequence ID" value="NZ_ASRX01000011.1"/>
</dbReference>
<accession>A0A017TEM1</accession>
<dbReference type="AlphaFoldDB" id="A0A017TEM1"/>
<keyword evidence="2" id="KW-1185">Reference proteome</keyword>
<sequence>MSPSAPRMLHLVSAGTFSSQAVQAFLDDLQDDLQTRADLPELTLVDGRTALDGIDLTAAPTVLLNADRAEVMDLLALHPLAAAVEKYALFAWWKHRGTRPGAFWLHGHLPVARRLGPDIVESPLYRTDAHGAFGSEQSPGLPDLLARYLAAFTRP</sequence>
<dbReference type="EMBL" id="ASRX01000011">
    <property type="protein sequence ID" value="EYF07275.1"/>
    <property type="molecule type" value="Genomic_DNA"/>
</dbReference>
<reference evidence="1 2" key="1">
    <citation type="submission" date="2013-05" db="EMBL/GenBank/DDBJ databases">
        <title>Genome assembly of Chondromyces apiculatus DSM 436.</title>
        <authorList>
            <person name="Sharma G."/>
            <person name="Khatri I."/>
            <person name="Kaur C."/>
            <person name="Mayilraj S."/>
            <person name="Subramanian S."/>
        </authorList>
    </citation>
    <scope>NUCLEOTIDE SEQUENCE [LARGE SCALE GENOMIC DNA]</scope>
    <source>
        <strain evidence="1 2">DSM 436</strain>
    </source>
</reference>
<gene>
    <name evidence="1" type="ORF">CAP_0754</name>
</gene>
<dbReference type="STRING" id="1192034.CAP_0754"/>
<organism evidence="1 2">
    <name type="scientific">Chondromyces apiculatus DSM 436</name>
    <dbReference type="NCBI Taxonomy" id="1192034"/>
    <lineage>
        <taxon>Bacteria</taxon>
        <taxon>Pseudomonadati</taxon>
        <taxon>Myxococcota</taxon>
        <taxon>Polyangia</taxon>
        <taxon>Polyangiales</taxon>
        <taxon>Polyangiaceae</taxon>
        <taxon>Chondromyces</taxon>
    </lineage>
</organism>
<dbReference type="Proteomes" id="UP000019678">
    <property type="component" value="Unassembled WGS sequence"/>
</dbReference>
<evidence type="ECO:0000313" key="1">
    <source>
        <dbReference type="EMBL" id="EYF07275.1"/>
    </source>
</evidence>
<proteinExistence type="predicted"/>
<comment type="caution">
    <text evidence="1">The sequence shown here is derived from an EMBL/GenBank/DDBJ whole genome shotgun (WGS) entry which is preliminary data.</text>
</comment>
<protein>
    <submittedName>
        <fullName evidence="1">Uncharacterized protein</fullName>
    </submittedName>
</protein>
<name>A0A017TEM1_9BACT</name>